<dbReference type="FunFam" id="1.25.40.10:FF:000052">
    <property type="entry name" value="Aryl-hydrocarbon-interacting protein-like 1"/>
    <property type="match status" value="1"/>
</dbReference>
<dbReference type="GO" id="GO:0005829">
    <property type="term" value="C:cytosol"/>
    <property type="evidence" value="ECO:0007669"/>
    <property type="project" value="Ensembl"/>
</dbReference>
<dbReference type="GO" id="GO:0003755">
    <property type="term" value="F:peptidyl-prolyl cis-trans isomerase activity"/>
    <property type="evidence" value="ECO:0007669"/>
    <property type="project" value="Ensembl"/>
</dbReference>
<keyword evidence="8 10" id="KW-0802">TPR repeat</keyword>
<comment type="subcellular location">
    <subcellularLocation>
        <location evidence="2">Cytoplasm</location>
    </subcellularLocation>
</comment>
<evidence type="ECO:0000313" key="12">
    <source>
        <dbReference type="Ensembl" id="ENSLLTP00000018583.1"/>
    </source>
</evidence>
<dbReference type="Gene3D" id="1.25.40.10">
    <property type="entry name" value="Tetratricopeptide repeat domain"/>
    <property type="match status" value="1"/>
</dbReference>
<dbReference type="InterPro" id="IPR019734">
    <property type="entry name" value="TPR_rpt"/>
</dbReference>
<dbReference type="InterPro" id="IPR046357">
    <property type="entry name" value="PPIase_dom_sf"/>
</dbReference>
<keyword evidence="7" id="KW-0677">Repeat</keyword>
<dbReference type="GO" id="GO:0051604">
    <property type="term" value="P:protein maturation"/>
    <property type="evidence" value="ECO:0007669"/>
    <property type="project" value="Ensembl"/>
</dbReference>
<sequence>MLCSSDQKVLDDSRTRDKPMELILGKKFKLPVWETILHSMQEGEVAEFLCDTKHVVLYPMVSKSLRNIAAGKDPMEGQRHCCGIAQMHEHQLLGYPDLDELQKNPQPLIFAFEVLKVETPGTYQQDPWAMSDEEKMKAVPLIHQEGNELYKEGKVQEAAAKYYDAIACLKNLQMKEQPGSADWIQLDQQITPLLLNYCQCKLLNEEYYEVLDHCSSILNKYEDNVKAYFKRAKAHAAVWNAAEAQADFAKVLQLDPSLTPVVTRELRNLESRLREKEDEDKIRFKGIFSQ</sequence>
<dbReference type="GO" id="GO:0005886">
    <property type="term" value="C:plasma membrane"/>
    <property type="evidence" value="ECO:0007669"/>
    <property type="project" value="Ensembl"/>
</dbReference>
<dbReference type="PANTHER" id="PTHR11242:SF3">
    <property type="entry name" value="AH RECEPTOR-INTERACTING PROTEIN"/>
    <property type="match status" value="1"/>
</dbReference>
<dbReference type="InterPro" id="IPR011990">
    <property type="entry name" value="TPR-like_helical_dom_sf"/>
</dbReference>
<dbReference type="GO" id="GO:0051082">
    <property type="term" value="F:unfolded protein binding"/>
    <property type="evidence" value="ECO:0007669"/>
    <property type="project" value="Ensembl"/>
</dbReference>
<evidence type="ECO:0000256" key="1">
    <source>
        <dbReference type="ARBA" id="ARBA00002518"/>
    </source>
</evidence>
<proteinExistence type="predicted"/>
<evidence type="ECO:0000256" key="2">
    <source>
        <dbReference type="ARBA" id="ARBA00004496"/>
    </source>
</evidence>
<evidence type="ECO:0000256" key="9">
    <source>
        <dbReference type="ARBA" id="ARBA00032085"/>
    </source>
</evidence>
<dbReference type="Gene3D" id="3.10.50.40">
    <property type="match status" value="1"/>
</dbReference>
<evidence type="ECO:0000256" key="6">
    <source>
        <dbReference type="ARBA" id="ARBA00022553"/>
    </source>
</evidence>
<gene>
    <name evidence="12" type="primary">AIP</name>
</gene>
<accession>A0A8C5SJT7</accession>
<feature type="repeat" description="TPR" evidence="10">
    <location>
        <begin position="225"/>
        <end position="258"/>
    </location>
</feature>
<dbReference type="Ensembl" id="ENSLLTT00000019273.1">
    <property type="protein sequence ID" value="ENSLLTP00000018583.1"/>
    <property type="gene ID" value="ENSLLTG00000014051.1"/>
</dbReference>
<dbReference type="SUPFAM" id="SSF48452">
    <property type="entry name" value="TPR-like"/>
    <property type="match status" value="1"/>
</dbReference>
<dbReference type="GO" id="GO:0006626">
    <property type="term" value="P:protein targeting to mitochondrion"/>
    <property type="evidence" value="ECO:0007669"/>
    <property type="project" value="Ensembl"/>
</dbReference>
<name>A0A8C5SJT7_LATLA</name>
<evidence type="ECO:0000256" key="8">
    <source>
        <dbReference type="ARBA" id="ARBA00022803"/>
    </source>
</evidence>
<evidence type="ECO:0000259" key="11">
    <source>
        <dbReference type="Pfam" id="PF23322"/>
    </source>
</evidence>
<evidence type="ECO:0000256" key="10">
    <source>
        <dbReference type="PROSITE-ProRule" id="PRU00339"/>
    </source>
</evidence>
<dbReference type="AlphaFoldDB" id="A0A8C5SJT7"/>
<dbReference type="InterPro" id="IPR056277">
    <property type="entry name" value="PPIase_AIP"/>
</dbReference>
<evidence type="ECO:0000256" key="4">
    <source>
        <dbReference type="ARBA" id="ARBA00021920"/>
    </source>
</evidence>
<evidence type="ECO:0000256" key="3">
    <source>
        <dbReference type="ARBA" id="ARBA00011636"/>
    </source>
</evidence>
<dbReference type="InterPro" id="IPR039663">
    <property type="entry name" value="AIP/AIPL1/TTC9"/>
</dbReference>
<evidence type="ECO:0000313" key="13">
    <source>
        <dbReference type="Proteomes" id="UP000694406"/>
    </source>
</evidence>
<comment type="subunit">
    <text evidence="3">Interacts with RET in the pituitary gland; this interaction prevents the formation of the AIP-survivin complex.</text>
</comment>
<evidence type="ECO:0000256" key="7">
    <source>
        <dbReference type="ARBA" id="ARBA00022737"/>
    </source>
</evidence>
<reference evidence="12" key="1">
    <citation type="submission" date="2025-08" db="UniProtKB">
        <authorList>
            <consortium name="Ensembl"/>
        </authorList>
    </citation>
    <scope>IDENTIFICATION</scope>
</reference>
<protein>
    <recommendedName>
        <fullName evidence="4">AH receptor-interacting protein</fullName>
    </recommendedName>
    <alternativeName>
        <fullName evidence="9">Aryl-hydrocarbon receptor-interacting protein</fullName>
    </alternativeName>
</protein>
<dbReference type="Proteomes" id="UP000694406">
    <property type="component" value="Unplaced"/>
</dbReference>
<keyword evidence="6" id="KW-0597">Phosphoprotein</keyword>
<dbReference type="PROSITE" id="PS50005">
    <property type="entry name" value="TPR"/>
    <property type="match status" value="1"/>
</dbReference>
<dbReference type="SUPFAM" id="SSF54534">
    <property type="entry name" value="FKBP-like"/>
    <property type="match status" value="1"/>
</dbReference>
<feature type="domain" description="AIP/AIPL N-terminal FKBP-type PPIase" evidence="11">
    <location>
        <begin position="5"/>
        <end position="116"/>
    </location>
</feature>
<evidence type="ECO:0000256" key="5">
    <source>
        <dbReference type="ARBA" id="ARBA00022490"/>
    </source>
</evidence>
<dbReference type="PANTHER" id="PTHR11242">
    <property type="entry name" value="ARYL HYDROCARBON RECEPTOR INTERACTING PROTEIN RELATED"/>
    <property type="match status" value="1"/>
</dbReference>
<reference evidence="12" key="2">
    <citation type="submission" date="2025-09" db="UniProtKB">
        <authorList>
            <consortium name="Ensembl"/>
        </authorList>
    </citation>
    <scope>IDENTIFICATION</scope>
</reference>
<dbReference type="GO" id="GO:0036004">
    <property type="term" value="F:GAF domain binding"/>
    <property type="evidence" value="ECO:0007669"/>
    <property type="project" value="Ensembl"/>
</dbReference>
<dbReference type="Pfam" id="PF23322">
    <property type="entry name" value="PPIase_AIP"/>
    <property type="match status" value="1"/>
</dbReference>
<organism evidence="12 13">
    <name type="scientific">Laticauda laticaudata</name>
    <name type="common">Blue-ringed sea krait</name>
    <name type="synonym">Blue-lipped sea krait</name>
    <dbReference type="NCBI Taxonomy" id="8630"/>
    <lineage>
        <taxon>Eukaryota</taxon>
        <taxon>Metazoa</taxon>
        <taxon>Chordata</taxon>
        <taxon>Craniata</taxon>
        <taxon>Vertebrata</taxon>
        <taxon>Euteleostomi</taxon>
        <taxon>Lepidosauria</taxon>
        <taxon>Squamata</taxon>
        <taxon>Bifurcata</taxon>
        <taxon>Unidentata</taxon>
        <taxon>Episquamata</taxon>
        <taxon>Toxicofera</taxon>
        <taxon>Serpentes</taxon>
        <taxon>Colubroidea</taxon>
        <taxon>Elapidae</taxon>
        <taxon>Laticaudinae</taxon>
        <taxon>Laticauda</taxon>
    </lineage>
</organism>
<dbReference type="GeneTree" id="ENSGT00390000001289"/>
<keyword evidence="13" id="KW-1185">Reference proteome</keyword>
<keyword evidence="5" id="KW-0963">Cytoplasm</keyword>
<comment type="function">
    <text evidence="1">May play a positive role in AHR-mediated (aromatic hydrocarbon receptor) signaling, possibly by influencing its receptivity for ligand and/or its nuclear targeting.</text>
</comment>